<gene>
    <name evidence="1" type="ORF">J2S24_000515</name>
</gene>
<protein>
    <submittedName>
        <fullName evidence="1">Uncharacterized protein</fullName>
    </submittedName>
</protein>
<accession>A0ABT9M1S0</accession>
<dbReference type="Proteomes" id="UP001223886">
    <property type="component" value="Unassembled WGS sequence"/>
</dbReference>
<reference evidence="1 2" key="1">
    <citation type="submission" date="2023-07" db="EMBL/GenBank/DDBJ databases">
        <title>Genomic Encyclopedia of Type Strains, Phase IV (KMG-IV): sequencing the most valuable type-strain genomes for metagenomic binning, comparative biology and taxonomic classification.</title>
        <authorList>
            <person name="Goeker M."/>
        </authorList>
    </citation>
    <scope>NUCLEOTIDE SEQUENCE [LARGE SCALE GENOMIC DNA]</scope>
    <source>
        <strain evidence="1 2">DSM 25963</strain>
    </source>
</reference>
<comment type="caution">
    <text evidence="1">The sequence shown here is derived from an EMBL/GenBank/DDBJ whole genome shotgun (WGS) entry which is preliminary data.</text>
</comment>
<evidence type="ECO:0000313" key="1">
    <source>
        <dbReference type="EMBL" id="MDP9750049.1"/>
    </source>
</evidence>
<proteinExistence type="predicted"/>
<dbReference type="RefSeq" id="WP_154653783.1">
    <property type="nucleotide sequence ID" value="NZ_JAURUP010000004.1"/>
</dbReference>
<organism evidence="1 2">
    <name type="scientific">Thermoanaerobacter pentosaceus</name>
    <dbReference type="NCBI Taxonomy" id="694059"/>
    <lineage>
        <taxon>Bacteria</taxon>
        <taxon>Bacillati</taxon>
        <taxon>Bacillota</taxon>
        <taxon>Clostridia</taxon>
        <taxon>Thermoanaerobacterales</taxon>
        <taxon>Thermoanaerobacteraceae</taxon>
        <taxon>Thermoanaerobacter</taxon>
    </lineage>
</organism>
<evidence type="ECO:0000313" key="2">
    <source>
        <dbReference type="Proteomes" id="UP001223886"/>
    </source>
</evidence>
<sequence>MVKLKREKSGINLKTWGVSKSHPKYVDFIVWGTIGGYRDFDIEMINRELKTLWP</sequence>
<name>A0ABT9M1S0_9THEO</name>
<keyword evidence="2" id="KW-1185">Reference proteome</keyword>
<dbReference type="EMBL" id="JAURUP010000004">
    <property type="protein sequence ID" value="MDP9750049.1"/>
    <property type="molecule type" value="Genomic_DNA"/>
</dbReference>